<organism evidence="1 2">
    <name type="scientific">Alligator mississippiensis</name>
    <name type="common">American alligator</name>
    <dbReference type="NCBI Taxonomy" id="8496"/>
    <lineage>
        <taxon>Eukaryota</taxon>
        <taxon>Metazoa</taxon>
        <taxon>Chordata</taxon>
        <taxon>Craniata</taxon>
        <taxon>Vertebrata</taxon>
        <taxon>Euteleostomi</taxon>
        <taxon>Archelosauria</taxon>
        <taxon>Archosauria</taxon>
        <taxon>Crocodylia</taxon>
        <taxon>Alligatoridae</taxon>
        <taxon>Alligatorinae</taxon>
        <taxon>Alligator</taxon>
    </lineage>
</organism>
<name>A0A151M0I7_ALLMI</name>
<evidence type="ECO:0000313" key="2">
    <source>
        <dbReference type="Proteomes" id="UP000050525"/>
    </source>
</evidence>
<dbReference type="AlphaFoldDB" id="A0A151M0I7"/>
<evidence type="ECO:0000313" key="1">
    <source>
        <dbReference type="EMBL" id="KYO18029.1"/>
    </source>
</evidence>
<comment type="caution">
    <text evidence="1">The sequence shown here is derived from an EMBL/GenBank/DDBJ whole genome shotgun (WGS) entry which is preliminary data.</text>
</comment>
<protein>
    <submittedName>
        <fullName evidence="1">Uncharacterized protein</fullName>
    </submittedName>
</protein>
<keyword evidence="2" id="KW-1185">Reference proteome</keyword>
<dbReference type="EMBL" id="AKHW03006853">
    <property type="protein sequence ID" value="KYO18029.1"/>
    <property type="molecule type" value="Genomic_DNA"/>
</dbReference>
<sequence length="67" mass="7358">MSDPKLSTCRYLAVKSIQKLQGKQKVGSIPSCKGSCLGLLEVGRRGHHMHMCTQKCSQAARRTAPCR</sequence>
<dbReference type="Proteomes" id="UP000050525">
    <property type="component" value="Unassembled WGS sequence"/>
</dbReference>
<accession>A0A151M0I7</accession>
<reference evidence="1 2" key="1">
    <citation type="journal article" date="2012" name="Genome Biol.">
        <title>Sequencing three crocodilian genomes to illuminate the evolution of archosaurs and amniotes.</title>
        <authorList>
            <person name="St John J.A."/>
            <person name="Braun E.L."/>
            <person name="Isberg S.R."/>
            <person name="Miles L.G."/>
            <person name="Chong A.Y."/>
            <person name="Gongora J."/>
            <person name="Dalzell P."/>
            <person name="Moran C."/>
            <person name="Bed'hom B."/>
            <person name="Abzhanov A."/>
            <person name="Burgess S.C."/>
            <person name="Cooksey A.M."/>
            <person name="Castoe T.A."/>
            <person name="Crawford N.G."/>
            <person name="Densmore L.D."/>
            <person name="Drew J.C."/>
            <person name="Edwards S.V."/>
            <person name="Faircloth B.C."/>
            <person name="Fujita M.K."/>
            <person name="Greenwold M.J."/>
            <person name="Hoffmann F.G."/>
            <person name="Howard J.M."/>
            <person name="Iguchi T."/>
            <person name="Janes D.E."/>
            <person name="Khan S.Y."/>
            <person name="Kohno S."/>
            <person name="de Koning A.J."/>
            <person name="Lance S.L."/>
            <person name="McCarthy F.M."/>
            <person name="McCormack J.E."/>
            <person name="Merchant M.E."/>
            <person name="Peterson D.G."/>
            <person name="Pollock D.D."/>
            <person name="Pourmand N."/>
            <person name="Raney B.J."/>
            <person name="Roessler K.A."/>
            <person name="Sanford J.R."/>
            <person name="Sawyer R.H."/>
            <person name="Schmidt C.J."/>
            <person name="Triplett E.W."/>
            <person name="Tuberville T.D."/>
            <person name="Venegas-Anaya M."/>
            <person name="Howard J.T."/>
            <person name="Jarvis E.D."/>
            <person name="Guillette L.J.Jr."/>
            <person name="Glenn T.C."/>
            <person name="Green R.E."/>
            <person name="Ray D.A."/>
        </authorList>
    </citation>
    <scope>NUCLEOTIDE SEQUENCE [LARGE SCALE GENOMIC DNA]</scope>
    <source>
        <strain evidence="1">KSC_2009_1</strain>
    </source>
</reference>
<proteinExistence type="predicted"/>
<gene>
    <name evidence="1" type="ORF">Y1Q_0011632</name>
</gene>